<dbReference type="GO" id="GO:0009253">
    <property type="term" value="P:peptidoglycan catabolic process"/>
    <property type="evidence" value="ECO:0007669"/>
    <property type="project" value="InterPro"/>
</dbReference>
<dbReference type="KEGG" id="meso:BSQ44_08850"/>
<dbReference type="InterPro" id="IPR003646">
    <property type="entry name" value="SH3-like_bac-type"/>
</dbReference>
<feature type="domain" description="SH3b" evidence="2">
    <location>
        <begin position="198"/>
        <end position="246"/>
    </location>
</feature>
<dbReference type="STRING" id="1670800.BSQ44_08850"/>
<name>A0A1L3SQ52_9HYPH</name>
<dbReference type="Proteomes" id="UP000182840">
    <property type="component" value="Chromosome"/>
</dbReference>
<evidence type="ECO:0000313" key="4">
    <source>
        <dbReference type="Proteomes" id="UP000182840"/>
    </source>
</evidence>
<feature type="domain" description="N-acetylmuramoyl-L-alanine amidase" evidence="1">
    <location>
        <begin position="16"/>
        <end position="134"/>
    </location>
</feature>
<dbReference type="SUPFAM" id="SSF55846">
    <property type="entry name" value="N-acetylmuramoyl-L-alanine amidase-like"/>
    <property type="match status" value="1"/>
</dbReference>
<evidence type="ECO:0008006" key="5">
    <source>
        <dbReference type="Google" id="ProtNLM"/>
    </source>
</evidence>
<dbReference type="Pfam" id="PF01510">
    <property type="entry name" value="Amidase_2"/>
    <property type="match status" value="1"/>
</dbReference>
<gene>
    <name evidence="3" type="ORF">BSQ44_08850</name>
</gene>
<dbReference type="Pfam" id="PF08239">
    <property type="entry name" value="SH3_3"/>
    <property type="match status" value="1"/>
</dbReference>
<reference evidence="4" key="1">
    <citation type="submission" date="2016-11" db="EMBL/GenBank/DDBJ databases">
        <title>Mesorhizobium oceanicum sp. nov., isolated from deep seawater in South China Sea.</title>
        <authorList>
            <person name="Fu G.-Y."/>
        </authorList>
    </citation>
    <scope>NUCLEOTIDE SEQUENCE [LARGE SCALE GENOMIC DNA]</scope>
    <source>
        <strain evidence="4">B7</strain>
    </source>
</reference>
<evidence type="ECO:0000259" key="2">
    <source>
        <dbReference type="Pfam" id="PF08239"/>
    </source>
</evidence>
<sequence>MMNVIPDAWLPAVPMKRVHGHWTAGGHDANETDRKAYHVLVEGDAKIVRGIPSIAANSGSIKDGYAAHTLNANTGAIGISMCGMAGAAESPFDPGRAPLTLPQWTAFIAAVTQLCRVYDIPVTPKTVLFHAEVQANLGIKQRNKWDVTRLVFDPATVGAKAIGDKMRREVSALLAGKAPAEPFEPVPEGARARVTAASLNFRSAPDGEITGSLPEGLIVEVIVIDGDWINVETPAGYRGWVSRAHVVMVDGPPAAEPTKPDPRRKMIDDIRAMLDGLEAAL</sequence>
<evidence type="ECO:0000259" key="1">
    <source>
        <dbReference type="Pfam" id="PF01510"/>
    </source>
</evidence>
<proteinExistence type="predicted"/>
<organism evidence="3 4">
    <name type="scientific">Aquibium oceanicum</name>
    <dbReference type="NCBI Taxonomy" id="1670800"/>
    <lineage>
        <taxon>Bacteria</taxon>
        <taxon>Pseudomonadati</taxon>
        <taxon>Pseudomonadota</taxon>
        <taxon>Alphaproteobacteria</taxon>
        <taxon>Hyphomicrobiales</taxon>
        <taxon>Phyllobacteriaceae</taxon>
        <taxon>Aquibium</taxon>
    </lineage>
</organism>
<accession>A0A1L3SQ52</accession>
<evidence type="ECO:0000313" key="3">
    <source>
        <dbReference type="EMBL" id="APH71465.1"/>
    </source>
</evidence>
<dbReference type="Gene3D" id="3.40.80.10">
    <property type="entry name" value="Peptidoglycan recognition protein-like"/>
    <property type="match status" value="1"/>
</dbReference>
<dbReference type="InterPro" id="IPR002502">
    <property type="entry name" value="Amidase_domain"/>
</dbReference>
<dbReference type="InterPro" id="IPR036505">
    <property type="entry name" value="Amidase/PGRP_sf"/>
</dbReference>
<protein>
    <recommendedName>
        <fullName evidence="5">N-acetylmuramoyl-L-alanine amidase domain-containing protein</fullName>
    </recommendedName>
</protein>
<dbReference type="EMBL" id="CP018171">
    <property type="protein sequence ID" value="APH71465.1"/>
    <property type="molecule type" value="Genomic_DNA"/>
</dbReference>
<dbReference type="Gene3D" id="2.30.30.40">
    <property type="entry name" value="SH3 Domains"/>
    <property type="match status" value="1"/>
</dbReference>
<dbReference type="AlphaFoldDB" id="A0A1L3SQ52"/>
<dbReference type="RefSeq" id="WP_072603154.1">
    <property type="nucleotide sequence ID" value="NZ_CP018171.1"/>
</dbReference>
<keyword evidence="4" id="KW-1185">Reference proteome</keyword>
<dbReference type="GO" id="GO:0008745">
    <property type="term" value="F:N-acetylmuramoyl-L-alanine amidase activity"/>
    <property type="evidence" value="ECO:0007669"/>
    <property type="project" value="InterPro"/>
</dbReference>